<comment type="caution">
    <text evidence="2">The sequence shown here is derived from an EMBL/GenBank/DDBJ whole genome shotgun (WGS) entry which is preliminary data.</text>
</comment>
<accession>A0AAD4HP68</accession>
<protein>
    <submittedName>
        <fullName evidence="2">Uncharacterized protein</fullName>
    </submittedName>
</protein>
<sequence length="548" mass="60974">MAPPQWTTPEELEWLQKELPEFLKMQKEQKLTCFYELLFPRWFSQFPECLRYWGPTSKPLHENVCQDDDSGDANSDKISPLPLTPEQEAELEEANEIRRKKLREWFRNNAKSKTTPGATSTSKALAQLLCQRARGVRDLKEIEVYSKLHYKMKMQPLVEDNVQENHLDSKKRIAIVQKVTNSCFATESEDVKAEIHEETTWINSARRLDMSKTRTKEEIYRAIQELPIVLGQICEDLAMLTGGWHYTLVMGGPDPMCKGDVMTLSFHHSKGRDSLSFKASNPNFHEQYLVPFEKHLRSAFGHVNQVSESSESSSSPNPSPPAPSDNSSPPATSDLALPNTQNDSGPEVPGMCIFPYDSLMDPNVPVSEAEIDAFISTLCPMTADQLNGQWWPNQSQDMQMAALPFINPPPPLINPPPPFTESLIKPPIFTPPHIYNPLPSSLSRSVTTPAATDSYSFPPVSSTPIPTTLDTLFPAASVLPVSSAPDTLLPAASVPPVSSAPGRRSARITRPSTRVQDANKIGDNTKAVTSKRKRKGMVEAISGKKSKK</sequence>
<feature type="compositionally biased region" description="Low complexity" evidence="1">
    <location>
        <begin position="324"/>
        <end position="334"/>
    </location>
</feature>
<feature type="region of interest" description="Disordered" evidence="1">
    <location>
        <begin position="492"/>
        <end position="548"/>
    </location>
</feature>
<evidence type="ECO:0000256" key="1">
    <source>
        <dbReference type="SAM" id="MobiDB-lite"/>
    </source>
</evidence>
<keyword evidence="3" id="KW-1185">Reference proteome</keyword>
<dbReference type="RefSeq" id="XP_041228034.1">
    <property type="nucleotide sequence ID" value="XM_041376812.1"/>
</dbReference>
<dbReference type="EMBL" id="JABBWK010000017">
    <property type="protein sequence ID" value="KAG1902459.1"/>
    <property type="molecule type" value="Genomic_DNA"/>
</dbReference>
<dbReference type="AlphaFoldDB" id="A0AAD4HP68"/>
<organism evidence="2 3">
    <name type="scientific">Suillus fuscotomentosus</name>
    <dbReference type="NCBI Taxonomy" id="1912939"/>
    <lineage>
        <taxon>Eukaryota</taxon>
        <taxon>Fungi</taxon>
        <taxon>Dikarya</taxon>
        <taxon>Basidiomycota</taxon>
        <taxon>Agaricomycotina</taxon>
        <taxon>Agaricomycetes</taxon>
        <taxon>Agaricomycetidae</taxon>
        <taxon>Boletales</taxon>
        <taxon>Suillineae</taxon>
        <taxon>Suillaceae</taxon>
        <taxon>Suillus</taxon>
    </lineage>
</organism>
<reference evidence="2" key="1">
    <citation type="journal article" date="2020" name="New Phytol.">
        <title>Comparative genomics reveals dynamic genome evolution in host specialist ectomycorrhizal fungi.</title>
        <authorList>
            <person name="Lofgren L.A."/>
            <person name="Nguyen N.H."/>
            <person name="Vilgalys R."/>
            <person name="Ruytinx J."/>
            <person name="Liao H.L."/>
            <person name="Branco S."/>
            <person name="Kuo A."/>
            <person name="LaButti K."/>
            <person name="Lipzen A."/>
            <person name="Andreopoulos W."/>
            <person name="Pangilinan J."/>
            <person name="Riley R."/>
            <person name="Hundley H."/>
            <person name="Na H."/>
            <person name="Barry K."/>
            <person name="Grigoriev I.V."/>
            <person name="Stajich J.E."/>
            <person name="Kennedy P.G."/>
        </authorList>
    </citation>
    <scope>NUCLEOTIDE SEQUENCE</scope>
    <source>
        <strain evidence="2">FC203</strain>
    </source>
</reference>
<proteinExistence type="predicted"/>
<name>A0AAD4HP68_9AGAM</name>
<feature type="region of interest" description="Disordered" evidence="1">
    <location>
        <begin position="304"/>
        <end position="350"/>
    </location>
</feature>
<gene>
    <name evidence="2" type="ORF">F5891DRAFT_978758</name>
</gene>
<feature type="compositionally biased region" description="Low complexity" evidence="1">
    <location>
        <begin position="307"/>
        <end position="316"/>
    </location>
</feature>
<evidence type="ECO:0000313" key="2">
    <source>
        <dbReference type="EMBL" id="KAG1902459.1"/>
    </source>
</evidence>
<feature type="compositionally biased region" description="Low complexity" evidence="1">
    <location>
        <begin position="492"/>
        <end position="503"/>
    </location>
</feature>
<dbReference type="GeneID" id="64671110"/>
<dbReference type="Proteomes" id="UP001195769">
    <property type="component" value="Unassembled WGS sequence"/>
</dbReference>
<evidence type="ECO:0000313" key="3">
    <source>
        <dbReference type="Proteomes" id="UP001195769"/>
    </source>
</evidence>